<gene>
    <name evidence="2" type="ORF">S03H2_60659</name>
</gene>
<proteinExistence type="predicted"/>
<organism evidence="2">
    <name type="scientific">marine sediment metagenome</name>
    <dbReference type="NCBI Taxonomy" id="412755"/>
    <lineage>
        <taxon>unclassified sequences</taxon>
        <taxon>metagenomes</taxon>
        <taxon>ecological metagenomes</taxon>
    </lineage>
</organism>
<evidence type="ECO:0000313" key="2">
    <source>
        <dbReference type="EMBL" id="GAH77741.1"/>
    </source>
</evidence>
<reference evidence="2" key="1">
    <citation type="journal article" date="2014" name="Front. Microbiol.">
        <title>High frequency of phylogenetically diverse reductive dehalogenase-homologous genes in deep subseafloor sedimentary metagenomes.</title>
        <authorList>
            <person name="Kawai M."/>
            <person name="Futagami T."/>
            <person name="Toyoda A."/>
            <person name="Takaki Y."/>
            <person name="Nishi S."/>
            <person name="Hori S."/>
            <person name="Arai W."/>
            <person name="Tsubouchi T."/>
            <person name="Morono Y."/>
            <person name="Uchiyama I."/>
            <person name="Ito T."/>
            <person name="Fujiyama A."/>
            <person name="Inagaki F."/>
            <person name="Takami H."/>
        </authorList>
    </citation>
    <scope>NUCLEOTIDE SEQUENCE</scope>
    <source>
        <strain evidence="2">Expedition CK06-06</strain>
    </source>
</reference>
<dbReference type="AlphaFoldDB" id="X1I5Q3"/>
<evidence type="ECO:0000256" key="1">
    <source>
        <dbReference type="SAM" id="Coils"/>
    </source>
</evidence>
<sequence length="118" mass="13950">MIEKIEDILKKIRKKEKIDIKGVINDLQRLLLSKDYMVHCVFETTMAINRRFDLNENKSKKILIDIIKELAKKLKVEKKKAKKVEVEENIEEEGVEEPKTEVPKKKMLRIVQFAELNS</sequence>
<accession>X1I5Q3</accession>
<protein>
    <submittedName>
        <fullName evidence="2">Uncharacterized protein</fullName>
    </submittedName>
</protein>
<keyword evidence="1" id="KW-0175">Coiled coil</keyword>
<dbReference type="EMBL" id="BARU01039108">
    <property type="protein sequence ID" value="GAH77741.1"/>
    <property type="molecule type" value="Genomic_DNA"/>
</dbReference>
<comment type="caution">
    <text evidence="2">The sequence shown here is derived from an EMBL/GenBank/DDBJ whole genome shotgun (WGS) entry which is preliminary data.</text>
</comment>
<name>X1I5Q3_9ZZZZ</name>
<feature type="coiled-coil region" evidence="1">
    <location>
        <begin position="64"/>
        <end position="96"/>
    </location>
</feature>